<feature type="chain" id="PRO_5043427874" description="Secreted protein" evidence="1">
    <location>
        <begin position="21"/>
        <end position="79"/>
    </location>
</feature>
<sequence>MLYWTMVSLSMATCVTVIDCKRVRQLIPKYDREKLSYRLSIEIRILIIRSEPLDQEWPIPNAKERQCKIMRNEGVKKIS</sequence>
<comment type="caution">
    <text evidence="2">The sequence shown here is derived from an EMBL/GenBank/DDBJ whole genome shotgun (WGS) entry which is preliminary data.</text>
</comment>
<evidence type="ECO:0000256" key="1">
    <source>
        <dbReference type="SAM" id="SignalP"/>
    </source>
</evidence>
<protein>
    <recommendedName>
        <fullName evidence="4">Secreted protein</fullName>
    </recommendedName>
</protein>
<evidence type="ECO:0000313" key="3">
    <source>
        <dbReference type="Proteomes" id="UP001054945"/>
    </source>
</evidence>
<dbReference type="EMBL" id="BPLR01004608">
    <property type="protein sequence ID" value="GIX96102.1"/>
    <property type="molecule type" value="Genomic_DNA"/>
</dbReference>
<dbReference type="Proteomes" id="UP001054945">
    <property type="component" value="Unassembled WGS sequence"/>
</dbReference>
<gene>
    <name evidence="2" type="ORF">CEXT_32921</name>
</gene>
<dbReference type="AlphaFoldDB" id="A0AAV4PLQ0"/>
<organism evidence="2 3">
    <name type="scientific">Caerostris extrusa</name>
    <name type="common">Bark spider</name>
    <name type="synonym">Caerostris bankana</name>
    <dbReference type="NCBI Taxonomy" id="172846"/>
    <lineage>
        <taxon>Eukaryota</taxon>
        <taxon>Metazoa</taxon>
        <taxon>Ecdysozoa</taxon>
        <taxon>Arthropoda</taxon>
        <taxon>Chelicerata</taxon>
        <taxon>Arachnida</taxon>
        <taxon>Araneae</taxon>
        <taxon>Araneomorphae</taxon>
        <taxon>Entelegynae</taxon>
        <taxon>Araneoidea</taxon>
        <taxon>Araneidae</taxon>
        <taxon>Caerostris</taxon>
    </lineage>
</organism>
<feature type="signal peptide" evidence="1">
    <location>
        <begin position="1"/>
        <end position="20"/>
    </location>
</feature>
<proteinExistence type="predicted"/>
<accession>A0AAV4PLQ0</accession>
<evidence type="ECO:0008006" key="4">
    <source>
        <dbReference type="Google" id="ProtNLM"/>
    </source>
</evidence>
<keyword evidence="1" id="KW-0732">Signal</keyword>
<evidence type="ECO:0000313" key="2">
    <source>
        <dbReference type="EMBL" id="GIX96102.1"/>
    </source>
</evidence>
<name>A0AAV4PLQ0_CAEEX</name>
<reference evidence="2 3" key="1">
    <citation type="submission" date="2021-06" db="EMBL/GenBank/DDBJ databases">
        <title>Caerostris extrusa draft genome.</title>
        <authorList>
            <person name="Kono N."/>
            <person name="Arakawa K."/>
        </authorList>
    </citation>
    <scope>NUCLEOTIDE SEQUENCE [LARGE SCALE GENOMIC DNA]</scope>
</reference>
<keyword evidence="3" id="KW-1185">Reference proteome</keyword>